<evidence type="ECO:0000313" key="7">
    <source>
        <dbReference type="Proteomes" id="UP000033684"/>
    </source>
</evidence>
<dbReference type="Proteomes" id="UP000033684">
    <property type="component" value="Unassembled WGS sequence"/>
</dbReference>
<reference evidence="7" key="1">
    <citation type="submission" date="2015-03" db="EMBL/GenBank/DDBJ databases">
        <title>Draft genome sequence of a novel methanotroph (Sn10-6) isolated from flooded ricefield rhizosphere in India.</title>
        <authorList>
            <person name="Pandit P.S."/>
            <person name="Pore S.D."/>
            <person name="Arora P."/>
            <person name="Kapse N.G."/>
            <person name="Dhakephalkar P.K."/>
            <person name="Rahalkar M.C."/>
        </authorList>
    </citation>
    <scope>NUCLEOTIDE SEQUENCE [LARGE SCALE GENOMIC DNA]</scope>
    <source>
        <strain evidence="7">Sn10-6</strain>
    </source>
</reference>
<keyword evidence="7" id="KW-1185">Reference proteome</keyword>
<feature type="domain" description="Phospholipid/glycerol acyltransferase" evidence="5">
    <location>
        <begin position="75"/>
        <end position="189"/>
    </location>
</feature>
<evidence type="ECO:0000256" key="1">
    <source>
        <dbReference type="ARBA" id="ARBA00005189"/>
    </source>
</evidence>
<dbReference type="PATRIC" id="fig|1632867.3.peg.5868"/>
<dbReference type="PANTHER" id="PTHR10434">
    <property type="entry name" value="1-ACYL-SN-GLYCEROL-3-PHOSPHATE ACYLTRANSFERASE"/>
    <property type="match status" value="1"/>
</dbReference>
<dbReference type="CDD" id="cd07989">
    <property type="entry name" value="LPLAT_AGPAT-like"/>
    <property type="match status" value="1"/>
</dbReference>
<dbReference type="InterPro" id="IPR002123">
    <property type="entry name" value="Plipid/glycerol_acylTrfase"/>
</dbReference>
<evidence type="ECO:0000313" key="6">
    <source>
        <dbReference type="EMBL" id="KJV06629.1"/>
    </source>
</evidence>
<dbReference type="PANTHER" id="PTHR10434:SF40">
    <property type="entry name" value="1-ACYL-SN-GLYCEROL-3-PHOSPHATE ACYLTRANSFERASE"/>
    <property type="match status" value="1"/>
</dbReference>
<evidence type="ECO:0000259" key="5">
    <source>
        <dbReference type="SMART" id="SM00563"/>
    </source>
</evidence>
<comment type="caution">
    <text evidence="6">The sequence shown here is derived from an EMBL/GenBank/DDBJ whole genome shotgun (WGS) entry which is preliminary data.</text>
</comment>
<reference evidence="6 7" key="2">
    <citation type="journal article" date="2016" name="Microb. Ecol.">
        <title>Genome Characteristics of a Novel Type I Methanotroph (Sn10-6) Isolated from a Flooded Indian Rice Field.</title>
        <authorList>
            <person name="Rahalkar M.C."/>
            <person name="Pandit P.S."/>
            <person name="Dhakephalkar P.K."/>
            <person name="Pore S."/>
            <person name="Arora P."/>
            <person name="Kapse N."/>
        </authorList>
    </citation>
    <scope>NUCLEOTIDE SEQUENCE [LARGE SCALE GENOMIC DNA]</scope>
    <source>
        <strain evidence="6 7">Sn10-6</strain>
    </source>
</reference>
<evidence type="ECO:0000256" key="4">
    <source>
        <dbReference type="SAM" id="Phobius"/>
    </source>
</evidence>
<dbReference type="GO" id="GO:0006654">
    <property type="term" value="P:phosphatidic acid biosynthetic process"/>
    <property type="evidence" value="ECO:0007669"/>
    <property type="project" value="TreeGrafter"/>
</dbReference>
<keyword evidence="3 6" id="KW-0012">Acyltransferase</keyword>
<keyword evidence="4" id="KW-0472">Membrane</keyword>
<accession>A0A0F3IM50</accession>
<dbReference type="SMART" id="SM00563">
    <property type="entry name" value="PlsC"/>
    <property type="match status" value="1"/>
</dbReference>
<comment type="pathway">
    <text evidence="1">Lipid metabolism.</text>
</comment>
<dbReference type="GO" id="GO:0003841">
    <property type="term" value="F:1-acylglycerol-3-phosphate O-acyltransferase activity"/>
    <property type="evidence" value="ECO:0007669"/>
    <property type="project" value="TreeGrafter"/>
</dbReference>
<keyword evidence="4" id="KW-1133">Transmembrane helix</keyword>
<dbReference type="RefSeq" id="WP_045779128.1">
    <property type="nucleotide sequence ID" value="NZ_LAJX01000098.1"/>
</dbReference>
<protein>
    <submittedName>
        <fullName evidence="6">Acyl-phosphate glycerol 3-phosphate acyltransferase</fullName>
    </submittedName>
</protein>
<feature type="transmembrane region" description="Helical" evidence="4">
    <location>
        <begin position="6"/>
        <end position="33"/>
    </location>
</feature>
<keyword evidence="2 6" id="KW-0808">Transferase</keyword>
<organism evidence="6 7">
    <name type="scientific">Methylocucumis oryzae</name>
    <dbReference type="NCBI Taxonomy" id="1632867"/>
    <lineage>
        <taxon>Bacteria</taxon>
        <taxon>Pseudomonadati</taxon>
        <taxon>Pseudomonadota</taxon>
        <taxon>Gammaproteobacteria</taxon>
        <taxon>Methylococcales</taxon>
        <taxon>Methylococcaceae</taxon>
        <taxon>Methylocucumis</taxon>
    </lineage>
</organism>
<dbReference type="OrthoDB" id="9812274at2"/>
<gene>
    <name evidence="6" type="ORF">VZ94_10060</name>
</gene>
<proteinExistence type="predicted"/>
<sequence>MTLLVYLRSAVFLFCAIITTITVTPWVVILGFLPFATRYQIANIWVKLVLWEVEMICGLRYEIEGLEHIKNIPTAIVLCKHQSAWETIALRKILPMQSNLLKKSLLKIPFWGWAMASLKPIAINRNNQRAALAQLLKQGQERLAEGFWVIVFPEGTRTAPGETKKFNAGGALLAEKTGYPVIPMAHNAGRFWARYSFLKYPGVIKVKIGPAIPTAGRKAKEINQEAETWINQAMQDL</sequence>
<dbReference type="Pfam" id="PF01553">
    <property type="entry name" value="Acyltransferase"/>
    <property type="match status" value="1"/>
</dbReference>
<dbReference type="SUPFAM" id="SSF69593">
    <property type="entry name" value="Glycerol-3-phosphate (1)-acyltransferase"/>
    <property type="match status" value="1"/>
</dbReference>
<name>A0A0F3IM50_9GAMM</name>
<evidence type="ECO:0000256" key="2">
    <source>
        <dbReference type="ARBA" id="ARBA00022679"/>
    </source>
</evidence>
<dbReference type="AlphaFoldDB" id="A0A0F3IM50"/>
<evidence type="ECO:0000256" key="3">
    <source>
        <dbReference type="ARBA" id="ARBA00023315"/>
    </source>
</evidence>
<dbReference type="EMBL" id="LAJX01000098">
    <property type="protein sequence ID" value="KJV06629.1"/>
    <property type="molecule type" value="Genomic_DNA"/>
</dbReference>
<keyword evidence="4" id="KW-0812">Transmembrane</keyword>